<evidence type="ECO:0000313" key="12">
    <source>
        <dbReference type="EMBL" id="PIY59604.1"/>
    </source>
</evidence>
<gene>
    <name evidence="12" type="ORF">COY96_00915</name>
</gene>
<evidence type="ECO:0000256" key="3">
    <source>
        <dbReference type="ARBA" id="ARBA00022692"/>
    </source>
</evidence>
<organism evidence="12 13">
    <name type="scientific">Candidatus Wolfebacteria bacterium CG_4_10_14_0_8_um_filter_37_11</name>
    <dbReference type="NCBI Taxonomy" id="1975062"/>
    <lineage>
        <taxon>Bacteria</taxon>
        <taxon>Candidatus Wolfeibacteriota</taxon>
    </lineage>
</organism>
<evidence type="ECO:0000256" key="8">
    <source>
        <dbReference type="ARBA" id="ARBA00022989"/>
    </source>
</evidence>
<dbReference type="PANTHER" id="PTHR42861">
    <property type="entry name" value="CALCIUM-TRANSPORTING ATPASE"/>
    <property type="match status" value="1"/>
</dbReference>
<dbReference type="InterPro" id="IPR018303">
    <property type="entry name" value="ATPase_P-typ_P_site"/>
</dbReference>
<keyword evidence="8 10" id="KW-1133">Transmembrane helix</keyword>
<protein>
    <submittedName>
        <fullName evidence="12">ATPase</fullName>
    </submittedName>
</protein>
<evidence type="ECO:0000256" key="1">
    <source>
        <dbReference type="ARBA" id="ARBA00004127"/>
    </source>
</evidence>
<dbReference type="InterPro" id="IPR008250">
    <property type="entry name" value="ATPase_P-typ_transduc_dom_A_sf"/>
</dbReference>
<feature type="transmembrane region" description="Helical" evidence="10">
    <location>
        <begin position="243"/>
        <end position="261"/>
    </location>
</feature>
<evidence type="ECO:0000256" key="4">
    <source>
        <dbReference type="ARBA" id="ARBA00022741"/>
    </source>
</evidence>
<dbReference type="SFLD" id="SFLDS00003">
    <property type="entry name" value="Haloacid_Dehalogenase"/>
    <property type="match status" value="1"/>
</dbReference>
<evidence type="ECO:0000259" key="11">
    <source>
        <dbReference type="SMART" id="SM00831"/>
    </source>
</evidence>
<keyword evidence="7" id="KW-1278">Translocase</keyword>
<reference evidence="13" key="1">
    <citation type="submission" date="2017-09" db="EMBL/GenBank/DDBJ databases">
        <title>Depth-based differentiation of microbial function through sediment-hosted aquifers and enrichment of novel symbionts in the deep terrestrial subsurface.</title>
        <authorList>
            <person name="Probst A.J."/>
            <person name="Ladd B."/>
            <person name="Jarett J.K."/>
            <person name="Geller-Mcgrath D.E."/>
            <person name="Sieber C.M.K."/>
            <person name="Emerson J.B."/>
            <person name="Anantharaman K."/>
            <person name="Thomas B.C."/>
            <person name="Malmstrom R."/>
            <person name="Stieglmeier M."/>
            <person name="Klingl A."/>
            <person name="Woyke T."/>
            <person name="Ryan C.M."/>
            <person name="Banfield J.F."/>
        </authorList>
    </citation>
    <scope>NUCLEOTIDE SEQUENCE [LARGE SCALE GENOMIC DNA]</scope>
</reference>
<feature type="domain" description="Cation-transporting P-type ATPase N-terminal" evidence="11">
    <location>
        <begin position="3"/>
        <end position="76"/>
    </location>
</feature>
<dbReference type="FunFam" id="2.70.150.10:FF:000160">
    <property type="entry name" value="Sarcoplasmic/endoplasmic reticulum calcium ATPase 1"/>
    <property type="match status" value="1"/>
</dbReference>
<evidence type="ECO:0000313" key="13">
    <source>
        <dbReference type="Proteomes" id="UP000230363"/>
    </source>
</evidence>
<keyword evidence="3 10" id="KW-0812">Transmembrane</keyword>
<dbReference type="InterPro" id="IPR004014">
    <property type="entry name" value="ATPase_P-typ_cation-transptr_N"/>
</dbReference>
<dbReference type="SFLD" id="SFLDG00002">
    <property type="entry name" value="C1.7:_P-type_atpase_like"/>
    <property type="match status" value="1"/>
</dbReference>
<keyword evidence="2" id="KW-0597">Phosphoprotein</keyword>
<dbReference type="InterPro" id="IPR001757">
    <property type="entry name" value="P_typ_ATPase"/>
</dbReference>
<dbReference type="InterPro" id="IPR023299">
    <property type="entry name" value="ATPase_P-typ_cyto_dom_N"/>
</dbReference>
<keyword evidence="4" id="KW-0547">Nucleotide-binding</keyword>
<dbReference type="InterPro" id="IPR023214">
    <property type="entry name" value="HAD_sf"/>
</dbReference>
<evidence type="ECO:0000256" key="5">
    <source>
        <dbReference type="ARBA" id="ARBA00022840"/>
    </source>
</evidence>
<dbReference type="Gene3D" id="2.70.150.10">
    <property type="entry name" value="Calcium-transporting ATPase, cytoplasmic transduction domain A"/>
    <property type="match status" value="1"/>
</dbReference>
<dbReference type="SFLD" id="SFLDF00027">
    <property type="entry name" value="p-type_atpase"/>
    <property type="match status" value="1"/>
</dbReference>
<dbReference type="GO" id="GO:0005524">
    <property type="term" value="F:ATP binding"/>
    <property type="evidence" value="ECO:0007669"/>
    <property type="project" value="UniProtKB-KW"/>
</dbReference>
<evidence type="ECO:0000256" key="7">
    <source>
        <dbReference type="ARBA" id="ARBA00022967"/>
    </source>
</evidence>
<dbReference type="Pfam" id="PF13246">
    <property type="entry name" value="Cation_ATPase"/>
    <property type="match status" value="1"/>
</dbReference>
<dbReference type="GO" id="GO:0016887">
    <property type="term" value="F:ATP hydrolysis activity"/>
    <property type="evidence" value="ECO:0007669"/>
    <property type="project" value="InterPro"/>
</dbReference>
<dbReference type="InterPro" id="IPR036412">
    <property type="entry name" value="HAD-like_sf"/>
</dbReference>
<dbReference type="InterPro" id="IPR023298">
    <property type="entry name" value="ATPase_P-typ_TM_dom_sf"/>
</dbReference>
<dbReference type="PROSITE" id="PS00154">
    <property type="entry name" value="ATPASE_E1_E2"/>
    <property type="match status" value="1"/>
</dbReference>
<evidence type="ECO:0000256" key="6">
    <source>
        <dbReference type="ARBA" id="ARBA00022842"/>
    </source>
</evidence>
<keyword evidence="6" id="KW-0460">Magnesium</keyword>
<proteinExistence type="predicted"/>
<feature type="transmembrane region" description="Helical" evidence="10">
    <location>
        <begin position="80"/>
        <end position="96"/>
    </location>
</feature>
<dbReference type="SUPFAM" id="SSF56784">
    <property type="entry name" value="HAD-like"/>
    <property type="match status" value="1"/>
</dbReference>
<dbReference type="Gene3D" id="3.40.1110.10">
    <property type="entry name" value="Calcium-transporting ATPase, cytoplasmic domain N"/>
    <property type="match status" value="1"/>
</dbReference>
<dbReference type="InterPro" id="IPR059000">
    <property type="entry name" value="ATPase_P-type_domA"/>
</dbReference>
<dbReference type="Gene3D" id="3.40.50.1000">
    <property type="entry name" value="HAD superfamily/HAD-like"/>
    <property type="match status" value="1"/>
</dbReference>
<feature type="non-terminal residue" evidence="12">
    <location>
        <position position="670"/>
    </location>
</feature>
<dbReference type="NCBIfam" id="TIGR01494">
    <property type="entry name" value="ATPase_P-type"/>
    <property type="match status" value="2"/>
</dbReference>
<name>A0A2M7Q9H0_9BACT</name>
<comment type="subcellular location">
    <subcellularLocation>
        <location evidence="1">Endomembrane system</location>
        <topology evidence="1">Multi-pass membrane protein</topology>
    </subcellularLocation>
</comment>
<evidence type="ECO:0000256" key="9">
    <source>
        <dbReference type="ARBA" id="ARBA00023136"/>
    </source>
</evidence>
<dbReference type="SUPFAM" id="SSF81665">
    <property type="entry name" value="Calcium ATPase, transmembrane domain M"/>
    <property type="match status" value="1"/>
</dbReference>
<sequence>MTNWHTKTSTEIFEILKINERGLNKEEVNLRLKEYGLNKLPEAKVDNPAIIFLRQFQSPLIYILFAASLAIFYLKEFVDSLIILGVLFFNAVVGALQEGKAQNTLLALKNFIETNAEVLRDGKEIIIPDSKLVPGDIILLQEGEKIPADARIIVSNNLKIDQASLTGESIPIYKTSEKIHREDLAIIDQKNMVFKGTYIAAGNGQAVVVATGLDTAIGKINQEITLIDAEIPLKKDIRQLSRMIIIIVAVIGAILFFSGIFSGKSLIEMFKVVVAISVSIIPEGLPIVITLVLATGVWRMAKQNALVKKLQAVEALGQAKIIAVDKTGTITKNELAVQEVFINSKTFEIRGVGYEPKGEIYFENQLISPPDFEDLIFSGKIASFCANARVFYSEENKNYKVIGDPTEAALLVFSQKVGFQKEIIDAQHLLIKEIPFDYKNKYHASIRKVDDNNFLTVVGAPESVIPLCKFTKKLRRPDIASGVGAPTEASGENEELESVLNKMLEQGLRVLAFAYNRRVSEEINSEKIPKLSFGGFFGIKDGLRPEANEAIKRAKDAGIRVIMITGDNKITAMALAREAGIYAEGDGILTDKDLDALSEEELVKKLPEISVFARVTPEHKLKIIEAYKKRKEIIAMTGDGVNDAPSLVAADLGIGMGKIGTEVAKEASDI</sequence>
<dbReference type="Proteomes" id="UP000230363">
    <property type="component" value="Unassembled WGS sequence"/>
</dbReference>
<dbReference type="Pfam" id="PF00122">
    <property type="entry name" value="E1-E2_ATPase"/>
    <property type="match status" value="1"/>
</dbReference>
<keyword evidence="5" id="KW-0067">ATP-binding</keyword>
<dbReference type="AlphaFoldDB" id="A0A2M7Q9H0"/>
<dbReference type="SMART" id="SM00831">
    <property type="entry name" value="Cation_ATPase_N"/>
    <property type="match status" value="1"/>
</dbReference>
<dbReference type="GO" id="GO:0016020">
    <property type="term" value="C:membrane"/>
    <property type="evidence" value="ECO:0007669"/>
    <property type="project" value="InterPro"/>
</dbReference>
<comment type="caution">
    <text evidence="12">The sequence shown here is derived from an EMBL/GenBank/DDBJ whole genome shotgun (WGS) entry which is preliminary data.</text>
</comment>
<dbReference type="PRINTS" id="PR00119">
    <property type="entry name" value="CATATPASE"/>
</dbReference>
<dbReference type="SUPFAM" id="SSF81660">
    <property type="entry name" value="Metal cation-transporting ATPase, ATP-binding domain N"/>
    <property type="match status" value="1"/>
</dbReference>
<dbReference type="PRINTS" id="PR00120">
    <property type="entry name" value="HATPASE"/>
</dbReference>
<dbReference type="SUPFAM" id="SSF81653">
    <property type="entry name" value="Calcium ATPase, transduction domain A"/>
    <property type="match status" value="1"/>
</dbReference>
<dbReference type="Gene3D" id="1.20.1110.10">
    <property type="entry name" value="Calcium-transporting ATPase, transmembrane domain"/>
    <property type="match status" value="2"/>
</dbReference>
<dbReference type="InterPro" id="IPR044492">
    <property type="entry name" value="P_typ_ATPase_HD_dom"/>
</dbReference>
<dbReference type="GO" id="GO:0012505">
    <property type="term" value="C:endomembrane system"/>
    <property type="evidence" value="ECO:0007669"/>
    <property type="project" value="UniProtKB-SubCell"/>
</dbReference>
<evidence type="ECO:0000256" key="10">
    <source>
        <dbReference type="SAM" id="Phobius"/>
    </source>
</evidence>
<dbReference type="Pfam" id="PF00690">
    <property type="entry name" value="Cation_ATPase_N"/>
    <property type="match status" value="1"/>
</dbReference>
<feature type="transmembrane region" description="Helical" evidence="10">
    <location>
        <begin position="56"/>
        <end position="74"/>
    </location>
</feature>
<dbReference type="EMBL" id="PFKZ01000034">
    <property type="protein sequence ID" value="PIY59604.1"/>
    <property type="molecule type" value="Genomic_DNA"/>
</dbReference>
<evidence type="ECO:0000256" key="2">
    <source>
        <dbReference type="ARBA" id="ARBA00022553"/>
    </source>
</evidence>
<feature type="transmembrane region" description="Helical" evidence="10">
    <location>
        <begin position="273"/>
        <end position="298"/>
    </location>
</feature>
<accession>A0A2M7Q9H0</accession>
<keyword evidence="9 10" id="KW-0472">Membrane</keyword>